<reference evidence="3 4" key="1">
    <citation type="journal article" date="2014" name="Genome Biol. Evol.">
        <title>The genome of the myxosporean Thelohanellus kitauei shows adaptations to nutrient acquisition within its fish host.</title>
        <authorList>
            <person name="Yang Y."/>
            <person name="Xiong J."/>
            <person name="Zhou Z."/>
            <person name="Huo F."/>
            <person name="Miao W."/>
            <person name="Ran C."/>
            <person name="Liu Y."/>
            <person name="Zhang J."/>
            <person name="Feng J."/>
            <person name="Wang M."/>
            <person name="Wang M."/>
            <person name="Wang L."/>
            <person name="Yao B."/>
        </authorList>
    </citation>
    <scope>NUCLEOTIDE SEQUENCE [LARGE SCALE GENOMIC DNA]</scope>
    <source>
        <strain evidence="3">Wuqing</strain>
    </source>
</reference>
<proteinExistence type="inferred from homology"/>
<keyword evidence="1" id="KW-0472">Membrane</keyword>
<dbReference type="GO" id="GO:0005886">
    <property type="term" value="C:plasma membrane"/>
    <property type="evidence" value="ECO:0007669"/>
    <property type="project" value="UniProtKB-SubCell"/>
</dbReference>
<organism evidence="3 4">
    <name type="scientific">Thelohanellus kitauei</name>
    <name type="common">Myxosporean</name>
    <dbReference type="NCBI Taxonomy" id="669202"/>
    <lineage>
        <taxon>Eukaryota</taxon>
        <taxon>Metazoa</taxon>
        <taxon>Cnidaria</taxon>
        <taxon>Myxozoa</taxon>
        <taxon>Myxosporea</taxon>
        <taxon>Bivalvulida</taxon>
        <taxon>Platysporina</taxon>
        <taxon>Myxobolidae</taxon>
        <taxon>Thelohanellus</taxon>
    </lineage>
</organism>
<dbReference type="GO" id="GO:0005516">
    <property type="term" value="F:calmodulin binding"/>
    <property type="evidence" value="ECO:0007669"/>
    <property type="project" value="UniProtKB-KW"/>
</dbReference>
<dbReference type="GO" id="GO:0005964">
    <property type="term" value="C:phosphorylase kinase complex"/>
    <property type="evidence" value="ECO:0007669"/>
    <property type="project" value="TreeGrafter"/>
</dbReference>
<keyword evidence="1" id="KW-0321">Glycogen metabolism</keyword>
<keyword evidence="1" id="KW-0119">Carbohydrate metabolism</keyword>
<keyword evidence="1" id="KW-0449">Lipoprotein</keyword>
<comment type="similarity">
    <text evidence="1">Belongs to the phosphorylase b kinase regulatory chain family.</text>
</comment>
<dbReference type="OrthoDB" id="5971574at2759"/>
<dbReference type="EMBL" id="JWZT01004474">
    <property type="protein sequence ID" value="KII64016.1"/>
    <property type="molecule type" value="Genomic_DNA"/>
</dbReference>
<keyword evidence="1" id="KW-0112">Calmodulin-binding</keyword>
<dbReference type="GO" id="GO:0005977">
    <property type="term" value="P:glycogen metabolic process"/>
    <property type="evidence" value="ECO:0007669"/>
    <property type="project" value="UniProtKB-UniPathway"/>
</dbReference>
<dbReference type="PANTHER" id="PTHR10749">
    <property type="entry name" value="PHOSPHORYLASE B KINASE REGULATORY SUBUNIT"/>
    <property type="match status" value="1"/>
</dbReference>
<comment type="caution">
    <text evidence="3">The sequence shown here is derived from an EMBL/GenBank/DDBJ whole genome shotgun (WGS) entry which is preliminary data.</text>
</comment>
<protein>
    <recommendedName>
        <fullName evidence="1">Phosphorylase b kinase regulatory subunit</fullName>
    </recommendedName>
</protein>
<dbReference type="Proteomes" id="UP000031668">
    <property type="component" value="Unassembled WGS sequence"/>
</dbReference>
<keyword evidence="3" id="KW-0418">Kinase</keyword>
<dbReference type="AlphaFoldDB" id="A0A0C2MAK1"/>
<comment type="subcellular location">
    <subcellularLocation>
        <location evidence="1">Cell membrane</location>
        <topology evidence="1">Lipid-anchor</topology>
        <orientation evidence="1">Cytoplasmic side</orientation>
    </subcellularLocation>
</comment>
<evidence type="ECO:0000259" key="2">
    <source>
        <dbReference type="Pfam" id="PF00723"/>
    </source>
</evidence>
<dbReference type="Pfam" id="PF00723">
    <property type="entry name" value="Glyco_hydro_15"/>
    <property type="match status" value="1"/>
</dbReference>
<dbReference type="OMA" id="TMRYWRA"/>
<feature type="domain" description="GH15-like" evidence="2">
    <location>
        <begin position="175"/>
        <end position="349"/>
    </location>
</feature>
<evidence type="ECO:0000313" key="4">
    <source>
        <dbReference type="Proteomes" id="UP000031668"/>
    </source>
</evidence>
<dbReference type="InterPro" id="IPR011613">
    <property type="entry name" value="GH15-like"/>
</dbReference>
<keyword evidence="4" id="KW-1185">Reference proteome</keyword>
<keyword evidence="1" id="KW-0636">Prenylation</keyword>
<keyword evidence="3" id="KW-0808">Transferase</keyword>
<dbReference type="UniPathway" id="UPA00163"/>
<evidence type="ECO:0000313" key="3">
    <source>
        <dbReference type="EMBL" id="KII64016.1"/>
    </source>
</evidence>
<dbReference type="GO" id="GO:0016301">
    <property type="term" value="F:kinase activity"/>
    <property type="evidence" value="ECO:0007669"/>
    <property type="project" value="UniProtKB-KW"/>
</dbReference>
<keyword evidence="1" id="KW-1003">Cell membrane</keyword>
<accession>A0A0C2MAK1</accession>
<dbReference type="InterPro" id="IPR008734">
    <property type="entry name" value="PHK_A/B_su"/>
</dbReference>
<evidence type="ECO:0000256" key="1">
    <source>
        <dbReference type="RuleBase" id="RU364123"/>
    </source>
</evidence>
<comment type="pathway">
    <text evidence="1">Glycan biosynthesis; glycogen metabolism.</text>
</comment>
<gene>
    <name evidence="3" type="ORF">RF11_14640</name>
</gene>
<name>A0A0C2MAK1_THEKT</name>
<comment type="function">
    <text evidence="1">Phosphorylase b kinase catalyzes the phosphorylation of serine in certain substrates, including troponin I.</text>
</comment>
<dbReference type="PANTHER" id="PTHR10749:SF7">
    <property type="entry name" value="PHOSPHORYLASE B KINASE REGULATORY SUBUNIT ALPHA-RELATED"/>
    <property type="match status" value="1"/>
</dbReference>
<sequence>METTHFYFTFDQKLLEDFFKHEMNYIRTNWTFQGRPTLILSVSSVLLENSVKSVLGEFIRKLSTGHYMGIRVQLGTLYDFISTSCIIELDSMRTLDLDDLLNNMCLVQRRPRRRSISVFDKAESHLDSTIEEDSLNRSKLGRHLRQFQHMSSVLGPSISFDEGMDKQKHFVSNVENILSAKHEKMNEAKTTKELLDMLEKEDDIYQQALCIFELCKLEKLSYEVILKDGDNLGTLNTLLRELYNIAGSHKMWLLLRYTSGFLKKEADGLAHAAACFLTRQKQFSVGYPSYREDVVTTYITHNDLKDIIYEAYQDDLIGAVLTQEVLIYVSLFIRTEKNIFDKMIRLRLGLIIEVAASEFAKYTKVPPDQLFDVFLNLSPFFMKNLIFHIVSGKEFKVVKIANEYVLLGNHSRLSKIRSTDSSVRII</sequence>